<keyword evidence="2 5" id="KW-0812">Transmembrane</keyword>
<name>A0AAV4GWE7_9GAST</name>
<feature type="transmembrane region" description="Helical" evidence="5">
    <location>
        <begin position="184"/>
        <end position="202"/>
    </location>
</feature>
<reference evidence="7 8" key="1">
    <citation type="journal article" date="2021" name="Elife">
        <title>Chloroplast acquisition without the gene transfer in kleptoplastic sea slugs, Plakobranchus ocellatus.</title>
        <authorList>
            <person name="Maeda T."/>
            <person name="Takahashi S."/>
            <person name="Yoshida T."/>
            <person name="Shimamura S."/>
            <person name="Takaki Y."/>
            <person name="Nagai Y."/>
            <person name="Toyoda A."/>
            <person name="Suzuki Y."/>
            <person name="Arimoto A."/>
            <person name="Ishii H."/>
            <person name="Satoh N."/>
            <person name="Nishiyama T."/>
            <person name="Hasebe M."/>
            <person name="Maruyama T."/>
            <person name="Minagawa J."/>
            <person name="Obokata J."/>
            <person name="Shigenobu S."/>
        </authorList>
    </citation>
    <scope>NUCLEOTIDE SEQUENCE [LARGE SCALE GENOMIC DNA]</scope>
</reference>
<dbReference type="InterPro" id="IPR005828">
    <property type="entry name" value="MFS_sugar_transport-like"/>
</dbReference>
<dbReference type="Proteomes" id="UP000762676">
    <property type="component" value="Unassembled WGS sequence"/>
</dbReference>
<dbReference type="EMBL" id="BMAT01005277">
    <property type="protein sequence ID" value="GFR90248.1"/>
    <property type="molecule type" value="Genomic_DNA"/>
</dbReference>
<dbReference type="SUPFAM" id="SSF103473">
    <property type="entry name" value="MFS general substrate transporter"/>
    <property type="match status" value="1"/>
</dbReference>
<evidence type="ECO:0000313" key="8">
    <source>
        <dbReference type="Proteomes" id="UP000762676"/>
    </source>
</evidence>
<protein>
    <submittedName>
        <fullName evidence="7">Organic cation transporter protein</fullName>
    </submittedName>
</protein>
<comment type="subcellular location">
    <subcellularLocation>
        <location evidence="1">Membrane</location>
        <topology evidence="1">Multi-pass membrane protein</topology>
    </subcellularLocation>
</comment>
<dbReference type="PANTHER" id="PTHR24064">
    <property type="entry name" value="SOLUTE CARRIER FAMILY 22 MEMBER"/>
    <property type="match status" value="1"/>
</dbReference>
<comment type="caution">
    <text evidence="7">The sequence shown here is derived from an EMBL/GenBank/DDBJ whole genome shotgun (WGS) entry which is preliminary data.</text>
</comment>
<accession>A0AAV4GWE7</accession>
<keyword evidence="4 5" id="KW-0472">Membrane</keyword>
<feature type="transmembrane region" description="Helical" evidence="5">
    <location>
        <begin position="38"/>
        <end position="58"/>
    </location>
</feature>
<keyword evidence="8" id="KW-1185">Reference proteome</keyword>
<dbReference type="InterPro" id="IPR020846">
    <property type="entry name" value="MFS_dom"/>
</dbReference>
<dbReference type="PROSITE" id="PS50850">
    <property type="entry name" value="MFS"/>
    <property type="match status" value="1"/>
</dbReference>
<evidence type="ECO:0000256" key="2">
    <source>
        <dbReference type="ARBA" id="ARBA00022692"/>
    </source>
</evidence>
<feature type="transmembrane region" description="Helical" evidence="5">
    <location>
        <begin position="275"/>
        <end position="296"/>
    </location>
</feature>
<feature type="domain" description="Major facilitator superfamily (MFS) profile" evidence="6">
    <location>
        <begin position="1"/>
        <end position="301"/>
    </location>
</feature>
<dbReference type="AlphaFoldDB" id="A0AAV4GWE7"/>
<gene>
    <name evidence="7" type="ORF">ElyMa_002562900</name>
</gene>
<evidence type="ECO:0000259" key="6">
    <source>
        <dbReference type="PROSITE" id="PS50850"/>
    </source>
</evidence>
<evidence type="ECO:0000256" key="5">
    <source>
        <dbReference type="SAM" id="Phobius"/>
    </source>
</evidence>
<feature type="transmembrane region" description="Helical" evidence="5">
    <location>
        <begin position="243"/>
        <end position="263"/>
    </location>
</feature>
<evidence type="ECO:0000256" key="4">
    <source>
        <dbReference type="ARBA" id="ARBA00023136"/>
    </source>
</evidence>
<proteinExistence type="predicted"/>
<feature type="transmembrane region" description="Helical" evidence="5">
    <location>
        <begin position="12"/>
        <end position="32"/>
    </location>
</feature>
<evidence type="ECO:0000256" key="3">
    <source>
        <dbReference type="ARBA" id="ARBA00022989"/>
    </source>
</evidence>
<dbReference type="Pfam" id="PF00083">
    <property type="entry name" value="Sugar_tr"/>
    <property type="match status" value="1"/>
</dbReference>
<evidence type="ECO:0000256" key="1">
    <source>
        <dbReference type="ARBA" id="ARBA00004141"/>
    </source>
</evidence>
<feature type="transmembrane region" description="Helical" evidence="5">
    <location>
        <begin position="151"/>
        <end position="172"/>
    </location>
</feature>
<feature type="transmembrane region" description="Helical" evidence="5">
    <location>
        <begin position="208"/>
        <end position="231"/>
    </location>
</feature>
<dbReference type="Gene3D" id="1.20.1250.20">
    <property type="entry name" value="MFS general substrate transporter like domains"/>
    <property type="match status" value="1"/>
</dbReference>
<dbReference type="GO" id="GO:0016020">
    <property type="term" value="C:membrane"/>
    <property type="evidence" value="ECO:0007669"/>
    <property type="project" value="UniProtKB-SubCell"/>
</dbReference>
<feature type="transmembrane region" description="Helical" evidence="5">
    <location>
        <begin position="118"/>
        <end position="139"/>
    </location>
</feature>
<dbReference type="InterPro" id="IPR036259">
    <property type="entry name" value="MFS_trans_sf"/>
</dbReference>
<dbReference type="GO" id="GO:0022857">
    <property type="term" value="F:transmembrane transporter activity"/>
    <property type="evidence" value="ECO:0007669"/>
    <property type="project" value="InterPro"/>
</dbReference>
<keyword evidence="3 5" id="KW-1133">Transmembrane helix</keyword>
<sequence length="350" mass="38774">MELVGPNWRKFAGNAVNVFWSTGLFIEAGLAYMLRDWVYLQIAISVPLLPVFFCYVAFIQESPRWLLQQGRLDEASKVLENVAKKNGVVVPEKVKNLQDVVQEKAEKNLWHLFTSTTLLIRSFIIFLNWMVASMIFYGLSLNSGDLSGNVYVNFVLMATAELVSFLFALFVMDITGRKKLHCSSMIVGGVACLATMFPVMYGRNDINWLTIALSLVGKFGSTVGFAVIYVYTAELFPTVLRNSIIGICSVCARIGGILAPFIGDMGKQVGGKLEIALPLVIFGGASVVAGLLVLFLPETSHTVLPETIEDAKRFGRPQRVLNHHQTQSGNRNAKDFNQDDPEALLVERRV</sequence>
<evidence type="ECO:0000313" key="7">
    <source>
        <dbReference type="EMBL" id="GFR90248.1"/>
    </source>
</evidence>
<organism evidence="7 8">
    <name type="scientific">Elysia marginata</name>
    <dbReference type="NCBI Taxonomy" id="1093978"/>
    <lineage>
        <taxon>Eukaryota</taxon>
        <taxon>Metazoa</taxon>
        <taxon>Spiralia</taxon>
        <taxon>Lophotrochozoa</taxon>
        <taxon>Mollusca</taxon>
        <taxon>Gastropoda</taxon>
        <taxon>Heterobranchia</taxon>
        <taxon>Euthyneura</taxon>
        <taxon>Panpulmonata</taxon>
        <taxon>Sacoglossa</taxon>
        <taxon>Placobranchoidea</taxon>
        <taxon>Plakobranchidae</taxon>
        <taxon>Elysia</taxon>
    </lineage>
</organism>